<dbReference type="EMBL" id="LAZR01000450">
    <property type="protein sequence ID" value="KKN68400.1"/>
    <property type="molecule type" value="Genomic_DNA"/>
</dbReference>
<reference evidence="2" key="1">
    <citation type="journal article" date="2015" name="Nature">
        <title>Complex archaea that bridge the gap between prokaryotes and eukaryotes.</title>
        <authorList>
            <person name="Spang A."/>
            <person name="Saw J.H."/>
            <person name="Jorgensen S.L."/>
            <person name="Zaremba-Niedzwiedzka K."/>
            <person name="Martijn J."/>
            <person name="Lind A.E."/>
            <person name="van Eijk R."/>
            <person name="Schleper C."/>
            <person name="Guy L."/>
            <person name="Ettema T.J."/>
        </authorList>
    </citation>
    <scope>NUCLEOTIDE SEQUENCE</scope>
</reference>
<organism evidence="2">
    <name type="scientific">marine sediment metagenome</name>
    <dbReference type="NCBI Taxonomy" id="412755"/>
    <lineage>
        <taxon>unclassified sequences</taxon>
        <taxon>metagenomes</taxon>
        <taxon>ecological metagenomes</taxon>
    </lineage>
</organism>
<dbReference type="PROSITE" id="PS50088">
    <property type="entry name" value="ANK_REPEAT"/>
    <property type="match status" value="1"/>
</dbReference>
<dbReference type="SMART" id="SM00248">
    <property type="entry name" value="ANK"/>
    <property type="match status" value="2"/>
</dbReference>
<dbReference type="PANTHER" id="PTHR24120:SF4">
    <property type="entry name" value="GH07239P"/>
    <property type="match status" value="1"/>
</dbReference>
<dbReference type="SUPFAM" id="SSF48403">
    <property type="entry name" value="Ankyrin repeat"/>
    <property type="match status" value="1"/>
</dbReference>
<feature type="transmembrane region" description="Helical" evidence="1">
    <location>
        <begin position="384"/>
        <end position="404"/>
    </location>
</feature>
<sequence length="445" mass="50173">MENVLIWPKEYPLLIKGLVEQNGAFILDALEAWPACRSTNEDDGVCTTVLPPIYYLAWLTPLEPFEECYFQHISEYDEDAQAYISAVKSHYYDNEYTPESLVLMLCQRLEKYASVAAQNTIDTPLSLVDLFFSKRYFTLIEHALNNKSKLSAKDTLALWKEVDFRERLSAFIPESVADLDMLSELASEKVAAGKDYFTLLTQVSPDVDSVVLLEKALLTHLRKKTAKQTMAMRFIEQGATGVLADENNKTAFMWAAEKGYVNVVETLLAKQDKKAVDNLGNTALHYAVFAKNESLMVLLIKAGYNFRARNKEGLSCYRLAVSIKANNLVKCLERDFGIKELSPEGQFDRIKKVHVLHAIVTILLPLQLFFFFDETLSIKSELTLGLTMVAVICFFFATTLKRCALYPHIKHPWGLFVLRGFSFISLIAQIGLASIVVLAALSDLV</sequence>
<evidence type="ECO:0000313" key="2">
    <source>
        <dbReference type="EMBL" id="KKN68400.1"/>
    </source>
</evidence>
<comment type="caution">
    <text evidence="2">The sequence shown here is derived from an EMBL/GenBank/DDBJ whole genome shotgun (WGS) entry which is preliminary data.</text>
</comment>
<keyword evidence="1" id="KW-0472">Membrane</keyword>
<dbReference type="PANTHER" id="PTHR24120">
    <property type="entry name" value="GH07239P"/>
    <property type="match status" value="1"/>
</dbReference>
<dbReference type="AlphaFoldDB" id="A0A0F9SHK7"/>
<dbReference type="PROSITE" id="PS50297">
    <property type="entry name" value="ANK_REP_REGION"/>
    <property type="match status" value="1"/>
</dbReference>
<keyword evidence="1" id="KW-0812">Transmembrane</keyword>
<protein>
    <submittedName>
        <fullName evidence="2">Uncharacterized protein</fullName>
    </submittedName>
</protein>
<dbReference type="Pfam" id="PF12796">
    <property type="entry name" value="Ank_2"/>
    <property type="match status" value="1"/>
</dbReference>
<gene>
    <name evidence="2" type="ORF">LCGC14_0451900</name>
</gene>
<dbReference type="Gene3D" id="1.25.40.20">
    <property type="entry name" value="Ankyrin repeat-containing domain"/>
    <property type="match status" value="2"/>
</dbReference>
<keyword evidence="1" id="KW-1133">Transmembrane helix</keyword>
<proteinExistence type="predicted"/>
<name>A0A0F9SHK7_9ZZZZ</name>
<dbReference type="InterPro" id="IPR036770">
    <property type="entry name" value="Ankyrin_rpt-contain_sf"/>
</dbReference>
<feature type="transmembrane region" description="Helical" evidence="1">
    <location>
        <begin position="416"/>
        <end position="441"/>
    </location>
</feature>
<feature type="transmembrane region" description="Helical" evidence="1">
    <location>
        <begin position="355"/>
        <end position="372"/>
    </location>
</feature>
<dbReference type="InterPro" id="IPR002110">
    <property type="entry name" value="Ankyrin_rpt"/>
</dbReference>
<accession>A0A0F9SHK7</accession>
<evidence type="ECO:0000256" key="1">
    <source>
        <dbReference type="SAM" id="Phobius"/>
    </source>
</evidence>